<accession>A0A4Y7SRR1</accession>
<feature type="region of interest" description="Disordered" evidence="1">
    <location>
        <begin position="1"/>
        <end position="52"/>
    </location>
</feature>
<dbReference type="Proteomes" id="UP000298030">
    <property type="component" value="Unassembled WGS sequence"/>
</dbReference>
<name>A0A4Y7SRR1_COPMI</name>
<feature type="region of interest" description="Disordered" evidence="1">
    <location>
        <begin position="118"/>
        <end position="177"/>
    </location>
</feature>
<feature type="compositionally biased region" description="Basic and acidic residues" evidence="1">
    <location>
        <begin position="123"/>
        <end position="141"/>
    </location>
</feature>
<evidence type="ECO:0000313" key="2">
    <source>
        <dbReference type="EMBL" id="TEB24401.1"/>
    </source>
</evidence>
<evidence type="ECO:0000256" key="1">
    <source>
        <dbReference type="SAM" id="MobiDB-lite"/>
    </source>
</evidence>
<gene>
    <name evidence="2" type="ORF">FA13DRAFT_1317451</name>
</gene>
<dbReference type="AlphaFoldDB" id="A0A4Y7SRR1"/>
<keyword evidence="3" id="KW-1185">Reference proteome</keyword>
<evidence type="ECO:0000313" key="3">
    <source>
        <dbReference type="Proteomes" id="UP000298030"/>
    </source>
</evidence>
<organism evidence="2 3">
    <name type="scientific">Coprinellus micaceus</name>
    <name type="common">Glistening ink-cap mushroom</name>
    <name type="synonym">Coprinus micaceus</name>
    <dbReference type="NCBI Taxonomy" id="71717"/>
    <lineage>
        <taxon>Eukaryota</taxon>
        <taxon>Fungi</taxon>
        <taxon>Dikarya</taxon>
        <taxon>Basidiomycota</taxon>
        <taxon>Agaricomycotina</taxon>
        <taxon>Agaricomycetes</taxon>
        <taxon>Agaricomycetidae</taxon>
        <taxon>Agaricales</taxon>
        <taxon>Agaricineae</taxon>
        <taxon>Psathyrellaceae</taxon>
        <taxon>Coprinellus</taxon>
    </lineage>
</organism>
<proteinExistence type="predicted"/>
<protein>
    <submittedName>
        <fullName evidence="2">Uncharacterized protein</fullName>
    </submittedName>
</protein>
<feature type="compositionally biased region" description="Basic and acidic residues" evidence="1">
    <location>
        <begin position="1"/>
        <end position="13"/>
    </location>
</feature>
<sequence>MSGRDREREDDTRQSAAPTSSLKSKQAPAAPTRRSEASRHPPANAPVRSPELPGDLRRLVAIATVVERGTQTTRSSKSYYLYNQFCISKAWLASIRLFISSLISALLRLLTRPVEPRSPARRVGKETRGPGDKDRRDKGTSETRTTSQPTDPGLDQHLTPRGQQTRERGNGSSPGLVASIHPFNLVNSFDTHPQLDIHNPGDEFVQVISATTRTPNTYALKDRRRQREQAYPGYWN</sequence>
<comment type="caution">
    <text evidence="2">The sequence shown here is derived from an EMBL/GenBank/DDBJ whole genome shotgun (WGS) entry which is preliminary data.</text>
</comment>
<reference evidence="2 3" key="1">
    <citation type="journal article" date="2019" name="Nat. Ecol. Evol.">
        <title>Megaphylogeny resolves global patterns of mushroom evolution.</title>
        <authorList>
            <person name="Varga T."/>
            <person name="Krizsan K."/>
            <person name="Foldi C."/>
            <person name="Dima B."/>
            <person name="Sanchez-Garcia M."/>
            <person name="Sanchez-Ramirez S."/>
            <person name="Szollosi G.J."/>
            <person name="Szarkandi J.G."/>
            <person name="Papp V."/>
            <person name="Albert L."/>
            <person name="Andreopoulos W."/>
            <person name="Angelini C."/>
            <person name="Antonin V."/>
            <person name="Barry K.W."/>
            <person name="Bougher N.L."/>
            <person name="Buchanan P."/>
            <person name="Buyck B."/>
            <person name="Bense V."/>
            <person name="Catcheside P."/>
            <person name="Chovatia M."/>
            <person name="Cooper J."/>
            <person name="Damon W."/>
            <person name="Desjardin D."/>
            <person name="Finy P."/>
            <person name="Geml J."/>
            <person name="Haridas S."/>
            <person name="Hughes K."/>
            <person name="Justo A."/>
            <person name="Karasinski D."/>
            <person name="Kautmanova I."/>
            <person name="Kiss B."/>
            <person name="Kocsube S."/>
            <person name="Kotiranta H."/>
            <person name="LaButti K.M."/>
            <person name="Lechner B.E."/>
            <person name="Liimatainen K."/>
            <person name="Lipzen A."/>
            <person name="Lukacs Z."/>
            <person name="Mihaltcheva S."/>
            <person name="Morgado L.N."/>
            <person name="Niskanen T."/>
            <person name="Noordeloos M.E."/>
            <person name="Ohm R.A."/>
            <person name="Ortiz-Santana B."/>
            <person name="Ovrebo C."/>
            <person name="Racz N."/>
            <person name="Riley R."/>
            <person name="Savchenko A."/>
            <person name="Shiryaev A."/>
            <person name="Soop K."/>
            <person name="Spirin V."/>
            <person name="Szebenyi C."/>
            <person name="Tomsovsky M."/>
            <person name="Tulloss R.E."/>
            <person name="Uehling J."/>
            <person name="Grigoriev I.V."/>
            <person name="Vagvolgyi C."/>
            <person name="Papp T."/>
            <person name="Martin F.M."/>
            <person name="Miettinen O."/>
            <person name="Hibbett D.S."/>
            <person name="Nagy L.G."/>
        </authorList>
    </citation>
    <scope>NUCLEOTIDE SEQUENCE [LARGE SCALE GENOMIC DNA]</scope>
    <source>
        <strain evidence="2 3">FP101781</strain>
    </source>
</reference>
<dbReference type="EMBL" id="QPFP01000067">
    <property type="protein sequence ID" value="TEB24401.1"/>
    <property type="molecule type" value="Genomic_DNA"/>
</dbReference>
<feature type="compositionally biased region" description="Polar residues" evidence="1">
    <location>
        <begin position="14"/>
        <end position="24"/>
    </location>
</feature>